<accession>A0ABR0LNG9</accession>
<dbReference type="InterPro" id="IPR045478">
    <property type="entry name" value="Exportin-5_C"/>
</dbReference>
<keyword evidence="3" id="KW-1185">Reference proteome</keyword>
<dbReference type="Gene3D" id="1.25.10.10">
    <property type="entry name" value="Leucine-rich Repeat Variant"/>
    <property type="match status" value="1"/>
</dbReference>
<organism evidence="2 3">
    <name type="scientific">Cryomyces antarcticus</name>
    <dbReference type="NCBI Taxonomy" id="329879"/>
    <lineage>
        <taxon>Eukaryota</taxon>
        <taxon>Fungi</taxon>
        <taxon>Dikarya</taxon>
        <taxon>Ascomycota</taxon>
        <taxon>Pezizomycotina</taxon>
        <taxon>Dothideomycetes</taxon>
        <taxon>Dothideomycetes incertae sedis</taxon>
        <taxon>Cryomyces</taxon>
    </lineage>
</organism>
<feature type="non-terminal residue" evidence="2">
    <location>
        <position position="99"/>
    </location>
</feature>
<proteinExistence type="predicted"/>
<evidence type="ECO:0000313" key="3">
    <source>
        <dbReference type="Proteomes" id="UP001357485"/>
    </source>
</evidence>
<name>A0ABR0LNG9_9PEZI</name>
<sequence length="99" mass="11402">MTSWSHLPSELQMVMERVLTDRFWQAGISNESRDEFYARVSGSRSSMEGFASTVRGTARQVREQGYQILYGMTKLREQFYGYKELPEPLAQALFSNAHA</sequence>
<dbReference type="InterPro" id="IPR011989">
    <property type="entry name" value="ARM-like"/>
</dbReference>
<dbReference type="Proteomes" id="UP001357485">
    <property type="component" value="Unassembled WGS sequence"/>
</dbReference>
<reference evidence="2 3" key="1">
    <citation type="submission" date="2023-08" db="EMBL/GenBank/DDBJ databases">
        <title>Black Yeasts Isolated from many extreme environments.</title>
        <authorList>
            <person name="Coleine C."/>
            <person name="Stajich J.E."/>
            <person name="Selbmann L."/>
        </authorList>
    </citation>
    <scope>NUCLEOTIDE SEQUENCE [LARGE SCALE GENOMIC DNA]</scope>
    <source>
        <strain evidence="2 3">CCFEE 536</strain>
    </source>
</reference>
<dbReference type="Pfam" id="PF19273">
    <property type="entry name" value="Exportin-5"/>
    <property type="match status" value="1"/>
</dbReference>
<feature type="domain" description="Exportin-5 C-terminal" evidence="1">
    <location>
        <begin position="4"/>
        <end position="97"/>
    </location>
</feature>
<evidence type="ECO:0000313" key="2">
    <source>
        <dbReference type="EMBL" id="KAK5201063.1"/>
    </source>
</evidence>
<protein>
    <submittedName>
        <fullName evidence="2">Karyopherin</fullName>
    </submittedName>
</protein>
<evidence type="ECO:0000259" key="1">
    <source>
        <dbReference type="Pfam" id="PF19273"/>
    </source>
</evidence>
<comment type="caution">
    <text evidence="2">The sequence shown here is derived from an EMBL/GenBank/DDBJ whole genome shotgun (WGS) entry which is preliminary data.</text>
</comment>
<dbReference type="EMBL" id="JAVRRA010016887">
    <property type="protein sequence ID" value="KAK5201063.1"/>
    <property type="molecule type" value="Genomic_DNA"/>
</dbReference>
<gene>
    <name evidence="2" type="primary">MSN5_2</name>
    <name evidence="2" type="ORF">LTR16_003970</name>
</gene>